<dbReference type="AlphaFoldDB" id="A0A919S7H8"/>
<gene>
    <name evidence="2" type="ORF">Aau02nite_22300</name>
</gene>
<proteinExistence type="predicted"/>
<protein>
    <submittedName>
        <fullName evidence="2">Transport permease protein</fullName>
    </submittedName>
</protein>
<feature type="transmembrane region" description="Helical" evidence="1">
    <location>
        <begin position="47"/>
        <end position="70"/>
    </location>
</feature>
<evidence type="ECO:0000313" key="3">
    <source>
        <dbReference type="Proteomes" id="UP000681340"/>
    </source>
</evidence>
<dbReference type="InterPro" id="IPR052902">
    <property type="entry name" value="ABC-2_transporter"/>
</dbReference>
<keyword evidence="1" id="KW-0472">Membrane</keyword>
<dbReference type="Proteomes" id="UP000681340">
    <property type="component" value="Unassembled WGS sequence"/>
</dbReference>
<feature type="transmembrane region" description="Helical" evidence="1">
    <location>
        <begin position="158"/>
        <end position="176"/>
    </location>
</feature>
<name>A0A919S7H8_9ACTN</name>
<keyword evidence="3" id="KW-1185">Reference proteome</keyword>
<feature type="transmembrane region" description="Helical" evidence="1">
    <location>
        <begin position="17"/>
        <end position="35"/>
    </location>
</feature>
<feature type="transmembrane region" description="Helical" evidence="1">
    <location>
        <begin position="125"/>
        <end position="146"/>
    </location>
</feature>
<evidence type="ECO:0000313" key="2">
    <source>
        <dbReference type="EMBL" id="GIM66241.1"/>
    </source>
</evidence>
<reference evidence="2" key="1">
    <citation type="submission" date="2021-03" db="EMBL/GenBank/DDBJ databases">
        <title>Whole genome shotgun sequence of Actinoplanes auranticolor NBRC 12245.</title>
        <authorList>
            <person name="Komaki H."/>
            <person name="Tamura T."/>
        </authorList>
    </citation>
    <scope>NUCLEOTIDE SEQUENCE</scope>
    <source>
        <strain evidence="2">NBRC 12245</strain>
    </source>
</reference>
<dbReference type="RefSeq" id="WP_212988257.1">
    <property type="nucleotide sequence ID" value="NZ_BAABEA010000009.1"/>
</dbReference>
<evidence type="ECO:0000256" key="1">
    <source>
        <dbReference type="SAM" id="Phobius"/>
    </source>
</evidence>
<feature type="transmembrane region" description="Helical" evidence="1">
    <location>
        <begin position="214"/>
        <end position="233"/>
    </location>
</feature>
<accession>A0A919S7H8</accession>
<dbReference type="EMBL" id="BOQL01000018">
    <property type="protein sequence ID" value="GIM66241.1"/>
    <property type="molecule type" value="Genomic_DNA"/>
</dbReference>
<sequence length="239" mass="25105">MLPIAYSEFAQIFRNRAVLISNLVMPLAASAFFIYRRDTFAQIGSLGYIAAVLVFTVGAFSLYTTAVTTLSARRQDLFLKRLRSTAAGDAAILSGLTLPVALTALVQVVAILGVFAAVSGRPADIALLAVAILATFVMMLALALATAGLTGSPEQAQVTTLPISLVSIAVASWVGITGTESLALVKRLLPGGSATELIVNTWNGGVPLADSLPLLAPTLGWVVVAIVLALRLFRWEPRR</sequence>
<dbReference type="PANTHER" id="PTHR43027:SF2">
    <property type="entry name" value="TRANSPORT PERMEASE PROTEIN"/>
    <property type="match status" value="1"/>
</dbReference>
<dbReference type="PANTHER" id="PTHR43027">
    <property type="entry name" value="DOXORUBICIN RESISTANCE ABC TRANSPORTER PERMEASE PROTEIN DRRC-RELATED"/>
    <property type="match status" value="1"/>
</dbReference>
<organism evidence="2 3">
    <name type="scientific">Actinoplanes auranticolor</name>
    <dbReference type="NCBI Taxonomy" id="47988"/>
    <lineage>
        <taxon>Bacteria</taxon>
        <taxon>Bacillati</taxon>
        <taxon>Actinomycetota</taxon>
        <taxon>Actinomycetes</taxon>
        <taxon>Micromonosporales</taxon>
        <taxon>Micromonosporaceae</taxon>
        <taxon>Actinoplanes</taxon>
    </lineage>
</organism>
<comment type="caution">
    <text evidence="2">The sequence shown here is derived from an EMBL/GenBank/DDBJ whole genome shotgun (WGS) entry which is preliminary data.</text>
</comment>
<feature type="transmembrane region" description="Helical" evidence="1">
    <location>
        <begin position="91"/>
        <end position="119"/>
    </location>
</feature>
<keyword evidence="1" id="KW-0812">Transmembrane</keyword>
<keyword evidence="1" id="KW-1133">Transmembrane helix</keyword>